<evidence type="ECO:0000256" key="5">
    <source>
        <dbReference type="ARBA" id="ARBA00023110"/>
    </source>
</evidence>
<feature type="domain" description="PPIase FKBP-type" evidence="9">
    <location>
        <begin position="29"/>
        <end position="118"/>
    </location>
</feature>
<comment type="catalytic activity">
    <reaction evidence="1 7">
        <text>[protein]-peptidylproline (omega=180) = [protein]-peptidylproline (omega=0)</text>
        <dbReference type="Rhea" id="RHEA:16237"/>
        <dbReference type="Rhea" id="RHEA-COMP:10747"/>
        <dbReference type="Rhea" id="RHEA-COMP:10748"/>
        <dbReference type="ChEBI" id="CHEBI:83833"/>
        <dbReference type="ChEBI" id="CHEBI:83834"/>
        <dbReference type="EC" id="5.2.1.8"/>
    </reaction>
</comment>
<dbReference type="AlphaFoldDB" id="A0A1X2I436"/>
<keyword evidence="11" id="KW-1185">Reference proteome</keyword>
<dbReference type="InterPro" id="IPR011990">
    <property type="entry name" value="TPR-like_helical_dom_sf"/>
</dbReference>
<evidence type="ECO:0000256" key="1">
    <source>
        <dbReference type="ARBA" id="ARBA00000971"/>
    </source>
</evidence>
<keyword evidence="4 8" id="KW-0802">TPR repeat</keyword>
<organism evidence="10 11">
    <name type="scientific">Absidia repens</name>
    <dbReference type="NCBI Taxonomy" id="90262"/>
    <lineage>
        <taxon>Eukaryota</taxon>
        <taxon>Fungi</taxon>
        <taxon>Fungi incertae sedis</taxon>
        <taxon>Mucoromycota</taxon>
        <taxon>Mucoromycotina</taxon>
        <taxon>Mucoromycetes</taxon>
        <taxon>Mucorales</taxon>
        <taxon>Cunninghamellaceae</taxon>
        <taxon>Absidia</taxon>
    </lineage>
</organism>
<keyword evidence="5 7" id="KW-0697">Rotamase</keyword>
<protein>
    <recommendedName>
        <fullName evidence="2 7">peptidylprolyl isomerase</fullName>
        <ecNumber evidence="2 7">5.2.1.8</ecNumber>
    </recommendedName>
</protein>
<evidence type="ECO:0000256" key="3">
    <source>
        <dbReference type="ARBA" id="ARBA00022737"/>
    </source>
</evidence>
<dbReference type="GO" id="GO:0003755">
    <property type="term" value="F:peptidyl-prolyl cis-trans isomerase activity"/>
    <property type="evidence" value="ECO:0007669"/>
    <property type="project" value="UniProtKB-KW"/>
</dbReference>
<dbReference type="PANTHER" id="PTHR46512">
    <property type="entry name" value="PEPTIDYLPROLYL ISOMERASE"/>
    <property type="match status" value="1"/>
</dbReference>
<name>A0A1X2I436_9FUNG</name>
<evidence type="ECO:0000256" key="2">
    <source>
        <dbReference type="ARBA" id="ARBA00013194"/>
    </source>
</evidence>
<dbReference type="FunFam" id="3.10.50.40:FF:000006">
    <property type="entry name" value="Peptidyl-prolyl cis-trans isomerase"/>
    <property type="match status" value="1"/>
</dbReference>
<evidence type="ECO:0000313" key="11">
    <source>
        <dbReference type="Proteomes" id="UP000193560"/>
    </source>
</evidence>
<proteinExistence type="predicted"/>
<evidence type="ECO:0000256" key="6">
    <source>
        <dbReference type="ARBA" id="ARBA00023235"/>
    </source>
</evidence>
<dbReference type="InterPro" id="IPR019734">
    <property type="entry name" value="TPR_rpt"/>
</dbReference>
<keyword evidence="3" id="KW-0677">Repeat</keyword>
<dbReference type="Gene3D" id="3.10.50.40">
    <property type="match status" value="1"/>
</dbReference>
<sequence>MHDKIYLTDDHEVSKQVVQSGNGPVPNPMECVEVHYEGYLAADGSKFDSSYSRNSPFKFILGEGKVISGWEIGIKTMQVGEVSEITCTSQYAYGKRGRPPIIPPNATLRFTIKLLSTKESINSPAYRVKVATNLKLKGNVLYTDDDLKNALSVYKQAKKYVEGLGDDDDGVSEDERKTSKLLVVSILANTGACYLKLKDWKNTIVSCEEVLKLDAWSVKAYYRLGQAYSEINDLEEAIRYLKLGLKSSHYMLYY</sequence>
<evidence type="ECO:0000256" key="8">
    <source>
        <dbReference type="PROSITE-ProRule" id="PRU00339"/>
    </source>
</evidence>
<dbReference type="InterPro" id="IPR050754">
    <property type="entry name" value="FKBP4/5/8-like"/>
</dbReference>
<dbReference type="Proteomes" id="UP000193560">
    <property type="component" value="Unassembled WGS sequence"/>
</dbReference>
<accession>A0A1X2I436</accession>
<dbReference type="SUPFAM" id="SSF54534">
    <property type="entry name" value="FKBP-like"/>
    <property type="match status" value="1"/>
</dbReference>
<dbReference type="InterPro" id="IPR001179">
    <property type="entry name" value="PPIase_FKBP_dom"/>
</dbReference>
<evidence type="ECO:0000256" key="7">
    <source>
        <dbReference type="PROSITE-ProRule" id="PRU00277"/>
    </source>
</evidence>
<reference evidence="10 11" key="1">
    <citation type="submission" date="2016-07" db="EMBL/GenBank/DDBJ databases">
        <title>Pervasive Adenine N6-methylation of Active Genes in Fungi.</title>
        <authorList>
            <consortium name="DOE Joint Genome Institute"/>
            <person name="Mondo S.J."/>
            <person name="Dannebaum R.O."/>
            <person name="Kuo R.C."/>
            <person name="Labutti K."/>
            <person name="Haridas S."/>
            <person name="Kuo A."/>
            <person name="Salamov A."/>
            <person name="Ahrendt S.R."/>
            <person name="Lipzen A."/>
            <person name="Sullivan W."/>
            <person name="Andreopoulos W.B."/>
            <person name="Clum A."/>
            <person name="Lindquist E."/>
            <person name="Daum C."/>
            <person name="Ramamoorthy G.K."/>
            <person name="Gryganskyi A."/>
            <person name="Culley D."/>
            <person name="Magnuson J.K."/>
            <person name="James T.Y."/>
            <person name="O'Malley M.A."/>
            <person name="Stajich J.E."/>
            <person name="Spatafora J.W."/>
            <person name="Visel A."/>
            <person name="Grigoriev I.V."/>
        </authorList>
    </citation>
    <scope>NUCLEOTIDE SEQUENCE [LARGE SCALE GENOMIC DNA]</scope>
    <source>
        <strain evidence="10 11">NRRL 1336</strain>
    </source>
</reference>
<dbReference type="Pfam" id="PF00254">
    <property type="entry name" value="FKBP_C"/>
    <property type="match status" value="1"/>
</dbReference>
<dbReference type="PROSITE" id="PS50059">
    <property type="entry name" value="FKBP_PPIASE"/>
    <property type="match status" value="1"/>
</dbReference>
<dbReference type="EC" id="5.2.1.8" evidence="2 7"/>
<dbReference type="SUPFAM" id="SSF48452">
    <property type="entry name" value="TPR-like"/>
    <property type="match status" value="1"/>
</dbReference>
<evidence type="ECO:0000313" key="10">
    <source>
        <dbReference type="EMBL" id="ORZ08725.1"/>
    </source>
</evidence>
<dbReference type="SMART" id="SM00028">
    <property type="entry name" value="TPR"/>
    <property type="match status" value="3"/>
</dbReference>
<dbReference type="OrthoDB" id="1902587at2759"/>
<dbReference type="InterPro" id="IPR046357">
    <property type="entry name" value="PPIase_dom_sf"/>
</dbReference>
<keyword evidence="6 7" id="KW-0413">Isomerase</keyword>
<feature type="repeat" description="TPR" evidence="8">
    <location>
        <begin position="218"/>
        <end position="251"/>
    </location>
</feature>
<dbReference type="PROSITE" id="PS50005">
    <property type="entry name" value="TPR"/>
    <property type="match status" value="1"/>
</dbReference>
<dbReference type="EMBL" id="MCGE01000030">
    <property type="protein sequence ID" value="ORZ08725.1"/>
    <property type="molecule type" value="Genomic_DNA"/>
</dbReference>
<dbReference type="Pfam" id="PF13181">
    <property type="entry name" value="TPR_8"/>
    <property type="match status" value="1"/>
</dbReference>
<evidence type="ECO:0000259" key="9">
    <source>
        <dbReference type="PROSITE" id="PS50059"/>
    </source>
</evidence>
<comment type="caution">
    <text evidence="10">The sequence shown here is derived from an EMBL/GenBank/DDBJ whole genome shotgun (WGS) entry which is preliminary data.</text>
</comment>
<evidence type="ECO:0000256" key="4">
    <source>
        <dbReference type="ARBA" id="ARBA00022803"/>
    </source>
</evidence>
<dbReference type="Gene3D" id="1.25.40.10">
    <property type="entry name" value="Tetratricopeptide repeat domain"/>
    <property type="match status" value="1"/>
</dbReference>
<gene>
    <name evidence="10" type="ORF">BCR42DRAFT_471741</name>
</gene>
<dbReference type="STRING" id="90262.A0A1X2I436"/>